<dbReference type="CDD" id="cd01948">
    <property type="entry name" value="EAL"/>
    <property type="match status" value="1"/>
</dbReference>
<dbReference type="EMBL" id="JMIW01000003">
    <property type="protein sequence ID" value="KEO90202.1"/>
    <property type="molecule type" value="Genomic_DNA"/>
</dbReference>
<feature type="transmembrane region" description="Helical" evidence="2">
    <location>
        <begin position="33"/>
        <end position="50"/>
    </location>
</feature>
<proteinExistence type="predicted"/>
<dbReference type="InterPro" id="IPR000160">
    <property type="entry name" value="GGDEF_dom"/>
</dbReference>
<dbReference type="InterPro" id="IPR035919">
    <property type="entry name" value="EAL_sf"/>
</dbReference>
<dbReference type="STRING" id="1044.EH31_08925"/>
<dbReference type="NCBIfam" id="TIGR00254">
    <property type="entry name" value="GGDEF"/>
    <property type="match status" value="1"/>
</dbReference>
<name>A0A074MX76_ERYLO</name>
<keyword evidence="2" id="KW-1133">Transmembrane helix</keyword>
<keyword evidence="6" id="KW-1185">Reference proteome</keyword>
<dbReference type="InterPro" id="IPR029787">
    <property type="entry name" value="Nucleotide_cyclase"/>
</dbReference>
<dbReference type="InterPro" id="IPR001633">
    <property type="entry name" value="EAL_dom"/>
</dbReference>
<dbReference type="PROSITE" id="PS50887">
    <property type="entry name" value="GGDEF"/>
    <property type="match status" value="1"/>
</dbReference>
<evidence type="ECO:0000313" key="5">
    <source>
        <dbReference type="EMBL" id="KEO90202.1"/>
    </source>
</evidence>
<dbReference type="Pfam" id="PF00563">
    <property type="entry name" value="EAL"/>
    <property type="match status" value="1"/>
</dbReference>
<evidence type="ECO:0000313" key="6">
    <source>
        <dbReference type="Proteomes" id="UP000027647"/>
    </source>
</evidence>
<organism evidence="5 6">
    <name type="scientific">Erythrobacter longus</name>
    <dbReference type="NCBI Taxonomy" id="1044"/>
    <lineage>
        <taxon>Bacteria</taxon>
        <taxon>Pseudomonadati</taxon>
        <taxon>Pseudomonadota</taxon>
        <taxon>Alphaproteobacteria</taxon>
        <taxon>Sphingomonadales</taxon>
        <taxon>Erythrobacteraceae</taxon>
        <taxon>Erythrobacter/Porphyrobacter group</taxon>
        <taxon>Erythrobacter</taxon>
    </lineage>
</organism>
<feature type="region of interest" description="Disordered" evidence="1">
    <location>
        <begin position="485"/>
        <end position="506"/>
    </location>
</feature>
<dbReference type="Pfam" id="PF00990">
    <property type="entry name" value="GGDEF"/>
    <property type="match status" value="1"/>
</dbReference>
<evidence type="ECO:0000256" key="2">
    <source>
        <dbReference type="SAM" id="Phobius"/>
    </source>
</evidence>
<evidence type="ECO:0008006" key="7">
    <source>
        <dbReference type="Google" id="ProtNLM"/>
    </source>
</evidence>
<dbReference type="InterPro" id="IPR052155">
    <property type="entry name" value="Biofilm_reg_signaling"/>
</dbReference>
<gene>
    <name evidence="5" type="ORF">EH31_08925</name>
</gene>
<dbReference type="PANTHER" id="PTHR44757:SF2">
    <property type="entry name" value="BIOFILM ARCHITECTURE MAINTENANCE PROTEIN MBAA"/>
    <property type="match status" value="1"/>
</dbReference>
<feature type="domain" description="GGDEF" evidence="4">
    <location>
        <begin position="90"/>
        <end position="224"/>
    </location>
</feature>
<dbReference type="SUPFAM" id="SSF55073">
    <property type="entry name" value="Nucleotide cyclase"/>
    <property type="match status" value="1"/>
</dbReference>
<dbReference type="PROSITE" id="PS50883">
    <property type="entry name" value="EAL"/>
    <property type="match status" value="1"/>
</dbReference>
<dbReference type="InterPro" id="IPR043128">
    <property type="entry name" value="Rev_trsase/Diguanyl_cyclase"/>
</dbReference>
<evidence type="ECO:0000259" key="4">
    <source>
        <dbReference type="PROSITE" id="PS50887"/>
    </source>
</evidence>
<protein>
    <recommendedName>
        <fullName evidence="7">Diguanylate cyclase</fullName>
    </recommendedName>
</protein>
<dbReference type="SMART" id="SM00052">
    <property type="entry name" value="EAL"/>
    <property type="match status" value="1"/>
</dbReference>
<sequence length="506" mass="55787">MVLLPLATVSLVVSAIALVVIASEKLSLIDTSLLLIAGAFLYAATVFFLSRSGVANVRELERLGRRDTLTNLPNRSALRRDIANLAQSGEEVALAVFDLDGFKLINDRFGHEEGDELIKQYAVLMQELIGDEARCYRLGGDEFASLASGPLAGTILEGLCRKILDRLQAPIGVGERELAIGASVGLATITTDFSLDPAELMRRADVAMYMSKRSGKMRCTWFNSSFDKRREIVRDLEDGLREGLKKGEFELAYQPLVDAQDGRIVAVEALLRWNRSDGKPIGPNVFIPVAEEAGIINSIGLWVLQEAMTMARGWPGITLSVNISAAQLRNSEFAINLGEILEETSFPPHMLELEVTETYLVLDPHVAERTLDVIRKFGVRISLDDFGTGYASIGFLRRFRFDKLKLDRSLVVQASLDEGSRAMMLSSIAVARALQMDVTAEGVETNDQADLVRLAGCDQIQGWLYYKPMPAAQIDALIDRQTAQSDNETEMRLEDSLPCANREPTQ</sequence>
<keyword evidence="2" id="KW-0472">Membrane</keyword>
<reference evidence="5 6" key="1">
    <citation type="submission" date="2014-04" db="EMBL/GenBank/DDBJ databases">
        <title>A comprehensive comparison of genomes of Erythrobacter spp. strains.</title>
        <authorList>
            <person name="Zheng Q."/>
        </authorList>
    </citation>
    <scope>NUCLEOTIDE SEQUENCE [LARGE SCALE GENOMIC DNA]</scope>
    <source>
        <strain evidence="5 6">DSM 6997</strain>
    </source>
</reference>
<dbReference type="SUPFAM" id="SSF141868">
    <property type="entry name" value="EAL domain-like"/>
    <property type="match status" value="1"/>
</dbReference>
<dbReference type="AlphaFoldDB" id="A0A074MX76"/>
<keyword evidence="2" id="KW-0812">Transmembrane</keyword>
<dbReference type="PANTHER" id="PTHR44757">
    <property type="entry name" value="DIGUANYLATE CYCLASE DGCP"/>
    <property type="match status" value="1"/>
</dbReference>
<evidence type="ECO:0000259" key="3">
    <source>
        <dbReference type="PROSITE" id="PS50883"/>
    </source>
</evidence>
<dbReference type="SMART" id="SM00267">
    <property type="entry name" value="GGDEF"/>
    <property type="match status" value="1"/>
</dbReference>
<dbReference type="Gene3D" id="3.30.70.270">
    <property type="match status" value="1"/>
</dbReference>
<evidence type="ECO:0000256" key="1">
    <source>
        <dbReference type="SAM" id="MobiDB-lite"/>
    </source>
</evidence>
<accession>A0A074MX76</accession>
<dbReference type="Proteomes" id="UP000027647">
    <property type="component" value="Unassembled WGS sequence"/>
</dbReference>
<dbReference type="eggNOG" id="COG5001">
    <property type="taxonomic scope" value="Bacteria"/>
</dbReference>
<feature type="domain" description="EAL" evidence="3">
    <location>
        <begin position="233"/>
        <end position="482"/>
    </location>
</feature>
<comment type="caution">
    <text evidence="5">The sequence shown here is derived from an EMBL/GenBank/DDBJ whole genome shotgun (WGS) entry which is preliminary data.</text>
</comment>
<dbReference type="CDD" id="cd01949">
    <property type="entry name" value="GGDEF"/>
    <property type="match status" value="1"/>
</dbReference>
<dbReference type="Gene3D" id="3.20.20.450">
    <property type="entry name" value="EAL domain"/>
    <property type="match status" value="1"/>
</dbReference>